<dbReference type="PANTHER" id="PTHR24258:SF116">
    <property type="entry name" value="FI16631P1-RELATED"/>
    <property type="match status" value="1"/>
</dbReference>
<evidence type="ECO:0000313" key="2">
    <source>
        <dbReference type="CGD" id="CAL0000165909"/>
    </source>
</evidence>
<feature type="compositionally biased region" description="Polar residues" evidence="1">
    <location>
        <begin position="605"/>
        <end position="622"/>
    </location>
</feature>
<feature type="compositionally biased region" description="Acidic residues" evidence="1">
    <location>
        <begin position="309"/>
        <end position="325"/>
    </location>
</feature>
<evidence type="ECO:0000256" key="1">
    <source>
        <dbReference type="SAM" id="MobiDB-lite"/>
    </source>
</evidence>
<feature type="region of interest" description="Disordered" evidence="1">
    <location>
        <begin position="770"/>
        <end position="835"/>
    </location>
</feature>
<dbReference type="EMBL" id="FM992689">
    <property type="protein sequence ID" value="CAX43885.1"/>
    <property type="molecule type" value="Genomic_DNA"/>
</dbReference>
<evidence type="ECO:0000313" key="4">
    <source>
        <dbReference type="Proteomes" id="UP000002605"/>
    </source>
</evidence>
<evidence type="ECO:0000313" key="3">
    <source>
        <dbReference type="EMBL" id="CAX43885.1"/>
    </source>
</evidence>
<feature type="compositionally biased region" description="Basic and acidic residues" evidence="1">
    <location>
        <begin position="552"/>
        <end position="569"/>
    </location>
</feature>
<accession>B9WBW3</accession>
<feature type="region of interest" description="Disordered" evidence="1">
    <location>
        <begin position="705"/>
        <end position="729"/>
    </location>
</feature>
<feature type="compositionally biased region" description="Basic and acidic residues" evidence="1">
    <location>
        <begin position="11"/>
        <end position="22"/>
    </location>
</feature>
<feature type="compositionally biased region" description="Polar residues" evidence="1">
    <location>
        <begin position="289"/>
        <end position="299"/>
    </location>
</feature>
<feature type="compositionally biased region" description="Polar residues" evidence="1">
    <location>
        <begin position="433"/>
        <end position="445"/>
    </location>
</feature>
<dbReference type="OrthoDB" id="4086586at2759"/>
<feature type="compositionally biased region" description="Acidic residues" evidence="1">
    <location>
        <begin position="395"/>
        <end position="405"/>
    </location>
</feature>
<feature type="compositionally biased region" description="Low complexity" evidence="1">
    <location>
        <begin position="771"/>
        <end position="793"/>
    </location>
</feature>
<dbReference type="CGD" id="CAL0000165909">
    <property type="gene designation" value="Cd36_21040"/>
</dbReference>
<keyword evidence="4" id="KW-1185">Reference proteome</keyword>
<feature type="compositionally biased region" description="Low complexity" evidence="1">
    <location>
        <begin position="360"/>
        <end position="373"/>
    </location>
</feature>
<dbReference type="Proteomes" id="UP000002605">
    <property type="component" value="Chromosome 2"/>
</dbReference>
<dbReference type="KEGG" id="cdu:CD36_21040"/>
<protein>
    <submittedName>
        <fullName evidence="3">Uncharacterized protein</fullName>
    </submittedName>
</protein>
<dbReference type="GeneID" id="8046127"/>
<feature type="compositionally biased region" description="Low complexity" evidence="1">
    <location>
        <begin position="476"/>
        <end position="491"/>
    </location>
</feature>
<proteinExistence type="predicted"/>
<feature type="compositionally biased region" description="Low complexity" evidence="1">
    <location>
        <begin position="584"/>
        <end position="604"/>
    </location>
</feature>
<feature type="compositionally biased region" description="Polar residues" evidence="1">
    <location>
        <begin position="815"/>
        <end position="835"/>
    </location>
</feature>
<feature type="compositionally biased region" description="Low complexity" evidence="1">
    <location>
        <begin position="45"/>
        <end position="62"/>
    </location>
</feature>
<dbReference type="HOGENOM" id="CLU_013453_0_0_1"/>
<feature type="compositionally biased region" description="Low complexity" evidence="1">
    <location>
        <begin position="446"/>
        <end position="456"/>
    </location>
</feature>
<gene>
    <name evidence="2" type="ordered locus">Cd36_21040</name>
    <name evidence="3" type="ORF">CD36_21040</name>
</gene>
<sequence>MSTSEFLRSSPARDDNDYDNKKPIISTQTPLHNKISSIPLTKSSTSLSLKNQQQQTQQGQQQFTMGTPSITASASKYINQSLNLSGWTPLISKTYSSEQLLLFNSTPNKLVFSNSNSNNNNNNNNGNTSINDLDFQGFGLTPFINHNINVLGSATSANQFNPNFTPYHERIFQNTNDFYIDSPIRFGMNNGNTTTNNNNNLNLSLNQDIQAITPSKFNLNNVANKKILQDPLKSATKRSIALLDTPPRQPHKLSITTKAEKNEIELQNEAIGNGNGNENMSNENDKENQNPNLENNKLTVLQKKIEIEVEKEDDEEEEEEDDDEDFDKKAFLQTPSKVLRDVSNKPKIQFQTPAKQKLLAASSPSTIIISSPAKGDEDEDKNNDDNKGKSSVVIDIDDDKDDDEPLMVPPSPTPAKNLPKKPIMGVFSEKKSNSINGNQNLFSHFNNNGGNKTNNKTSDKSKNKTKNHQSAPQPPASASASASESQSTETTLNFKNNKKKAANKAKMQAGMNKFQIVLTDVHTLMNKKKRNTKDDDQKKQHQPPPPQQQQQKQKEKQLQTDNNKSDKRIVSKQSTQSLPPPPAQSQAPTLTTTPQLTHQSSSLQDHNITMNSSKDHSSIISAGNNSMNTSHFNITTDHSSFEFGGLSSTPNSKFLLDKIFEKPSPQTNYFLLQQQQQQQHQIQQIQQMQQLQQIQQQSQQIISMIPTQDGPSNSTMPPPGKQQQQQQQSVQFIASQFPLMTMTMSTPQHQGVINYTPQFYNTTTISESNIGSSTATSGDGSGSSNGNSSQGTSPDGLYNYGNTPQGMSMFHNGIQFGQSRSGATATNNNLPQYDE</sequence>
<feature type="region of interest" description="Disordered" evidence="1">
    <location>
        <begin position="269"/>
        <end position="507"/>
    </location>
</feature>
<dbReference type="PANTHER" id="PTHR24258">
    <property type="entry name" value="SERINE PROTEASE-RELATED"/>
    <property type="match status" value="1"/>
</dbReference>
<feature type="region of interest" description="Disordered" evidence="1">
    <location>
        <begin position="528"/>
        <end position="622"/>
    </location>
</feature>
<feature type="region of interest" description="Disordered" evidence="1">
    <location>
        <begin position="45"/>
        <end position="64"/>
    </location>
</feature>
<dbReference type="VEuPathDB" id="FungiDB:CD36_21040"/>
<feature type="region of interest" description="Disordered" evidence="1">
    <location>
        <begin position="1"/>
        <end position="37"/>
    </location>
</feature>
<dbReference type="RefSeq" id="XP_002418582.1">
    <property type="nucleotide sequence ID" value="XM_002418537.1"/>
</dbReference>
<dbReference type="AlphaFoldDB" id="B9WBW3"/>
<name>B9WBW3_CANDC</name>
<reference evidence="3 4" key="1">
    <citation type="journal article" date="2009" name="Genome Res.">
        <title>Comparative genomics of the fungal pathogens Candida dubliniensis and Candida albicans.</title>
        <authorList>
            <person name="Jackson A.P."/>
            <person name="Gamble J.A."/>
            <person name="Yeomans T."/>
            <person name="Moran G.P."/>
            <person name="Saunders D."/>
            <person name="Harris D."/>
            <person name="Aslett M."/>
            <person name="Barrell J.F."/>
            <person name="Butler G."/>
            <person name="Citiulo F."/>
            <person name="Coleman D.C."/>
            <person name="de Groot P.W.J."/>
            <person name="Goodwin T.J."/>
            <person name="Quail M.A."/>
            <person name="McQuillan J."/>
            <person name="Munro C.A."/>
            <person name="Pain A."/>
            <person name="Poulter R.T."/>
            <person name="Rajandream M.A."/>
            <person name="Renauld H."/>
            <person name="Spiering M.J."/>
            <person name="Tivey A."/>
            <person name="Gow N.A.R."/>
            <person name="Barrell B."/>
            <person name="Sullivan D.J."/>
            <person name="Berriman M."/>
        </authorList>
    </citation>
    <scope>NUCLEOTIDE SEQUENCE [LARGE SCALE GENOMIC DNA]</scope>
    <source>
        <strain evidence="4">CD36 / ATCC MYA-646 / CBS 7987 / NCPF 3949 / NRRL Y-17841</strain>
    </source>
</reference>
<dbReference type="eggNOG" id="ENOG502SX1R">
    <property type="taxonomic scope" value="Eukaryota"/>
</dbReference>
<organism evidence="3 4">
    <name type="scientific">Candida dubliniensis (strain CD36 / ATCC MYA-646 / CBS 7987 / NCPF 3949 / NRRL Y-17841)</name>
    <name type="common">Yeast</name>
    <dbReference type="NCBI Taxonomy" id="573826"/>
    <lineage>
        <taxon>Eukaryota</taxon>
        <taxon>Fungi</taxon>
        <taxon>Dikarya</taxon>
        <taxon>Ascomycota</taxon>
        <taxon>Saccharomycotina</taxon>
        <taxon>Pichiomycetes</taxon>
        <taxon>Debaryomycetaceae</taxon>
        <taxon>Candida/Lodderomyces clade</taxon>
        <taxon>Candida</taxon>
    </lineage>
</organism>